<evidence type="ECO:0000256" key="13">
    <source>
        <dbReference type="ARBA" id="ARBA00023239"/>
    </source>
</evidence>
<evidence type="ECO:0000313" key="21">
    <source>
        <dbReference type="Proteomes" id="UP000507470"/>
    </source>
</evidence>
<evidence type="ECO:0000256" key="17">
    <source>
        <dbReference type="SAM" id="Phobius"/>
    </source>
</evidence>
<keyword evidence="6" id="KW-0732">Signal</keyword>
<dbReference type="InterPro" id="IPR050401">
    <property type="entry name" value="Cyclic_nucleotide_synthase"/>
</dbReference>
<dbReference type="Pfam" id="PF07714">
    <property type="entry name" value="PK_Tyr_Ser-Thr"/>
    <property type="match status" value="2"/>
</dbReference>
<dbReference type="InterPro" id="IPR001828">
    <property type="entry name" value="ANF_lig-bd_rcpt"/>
</dbReference>
<dbReference type="SUPFAM" id="SSF53822">
    <property type="entry name" value="Periplasmic binding protein-like I"/>
    <property type="match status" value="2"/>
</dbReference>
<dbReference type="PRINTS" id="PR00255">
    <property type="entry name" value="NATPEPTIDER"/>
</dbReference>
<comment type="catalytic activity">
    <reaction evidence="1 16">
        <text>GTP = 3',5'-cyclic GMP + diphosphate</text>
        <dbReference type="Rhea" id="RHEA:13665"/>
        <dbReference type="ChEBI" id="CHEBI:33019"/>
        <dbReference type="ChEBI" id="CHEBI:37565"/>
        <dbReference type="ChEBI" id="CHEBI:57746"/>
        <dbReference type="EC" id="4.6.1.2"/>
    </reaction>
</comment>
<dbReference type="GO" id="GO:0001653">
    <property type="term" value="F:peptide receptor activity"/>
    <property type="evidence" value="ECO:0007669"/>
    <property type="project" value="TreeGrafter"/>
</dbReference>
<keyword evidence="13 15" id="KW-0456">Lyase</keyword>
<dbReference type="CDD" id="cd06373">
    <property type="entry name" value="PBP1_NPR-like"/>
    <property type="match status" value="1"/>
</dbReference>
<evidence type="ECO:0000256" key="14">
    <source>
        <dbReference type="ARBA" id="ARBA00023293"/>
    </source>
</evidence>
<dbReference type="CDD" id="cd07302">
    <property type="entry name" value="CHD"/>
    <property type="match status" value="1"/>
</dbReference>
<keyword evidence="12" id="KW-0325">Glycoprotein</keyword>
<dbReference type="InterPro" id="IPR001170">
    <property type="entry name" value="ANPR/GUC"/>
</dbReference>
<dbReference type="PROSITE" id="PS50011">
    <property type="entry name" value="PROTEIN_KINASE_DOM"/>
    <property type="match status" value="1"/>
</dbReference>
<evidence type="ECO:0000256" key="9">
    <source>
        <dbReference type="ARBA" id="ARBA00023134"/>
    </source>
</evidence>
<protein>
    <recommendedName>
        <fullName evidence="3 16">Guanylate cyclase</fullName>
        <ecNumber evidence="3 16">4.6.1.2</ecNumber>
    </recommendedName>
</protein>
<dbReference type="PROSITE" id="PS00452">
    <property type="entry name" value="GUANYLATE_CYCLASE_1"/>
    <property type="match status" value="1"/>
</dbReference>
<proteinExistence type="inferred from homology"/>
<dbReference type="Gene3D" id="1.10.510.10">
    <property type="entry name" value="Transferase(Phosphotransferase) domain 1"/>
    <property type="match status" value="1"/>
</dbReference>
<gene>
    <name evidence="20" type="ORF">MCOR_2111</name>
</gene>
<keyword evidence="10 17" id="KW-0472">Membrane</keyword>
<feature type="transmembrane region" description="Helical" evidence="17">
    <location>
        <begin position="667"/>
        <end position="689"/>
    </location>
</feature>
<evidence type="ECO:0000256" key="5">
    <source>
        <dbReference type="ARBA" id="ARBA00022692"/>
    </source>
</evidence>
<comment type="similarity">
    <text evidence="15">Belongs to the adenylyl cyclase class-4/guanylyl cyclase family.</text>
</comment>
<feature type="domain" description="Protein kinase" evidence="18">
    <location>
        <begin position="746"/>
        <end position="1032"/>
    </location>
</feature>
<dbReference type="GO" id="GO:0004672">
    <property type="term" value="F:protein kinase activity"/>
    <property type="evidence" value="ECO:0007669"/>
    <property type="project" value="InterPro"/>
</dbReference>
<dbReference type="Proteomes" id="UP000507470">
    <property type="component" value="Unassembled WGS sequence"/>
</dbReference>
<keyword evidence="8 17" id="KW-1133">Transmembrane helix</keyword>
<evidence type="ECO:0000256" key="15">
    <source>
        <dbReference type="RuleBase" id="RU000405"/>
    </source>
</evidence>
<evidence type="ECO:0000256" key="6">
    <source>
        <dbReference type="ARBA" id="ARBA00022729"/>
    </source>
</evidence>
<dbReference type="SMART" id="SM00044">
    <property type="entry name" value="CYCc"/>
    <property type="match status" value="1"/>
</dbReference>
<dbReference type="InterPro" id="IPR029787">
    <property type="entry name" value="Nucleotide_cyclase"/>
</dbReference>
<keyword evidence="5 17" id="KW-0812">Transmembrane</keyword>
<dbReference type="SUPFAM" id="SSF55073">
    <property type="entry name" value="Nucleotide cyclase"/>
    <property type="match status" value="1"/>
</dbReference>
<keyword evidence="7" id="KW-0547">Nucleotide-binding</keyword>
<dbReference type="PANTHER" id="PTHR11920:SF494">
    <property type="entry name" value="ATRIAL NATRIURETIC PEPTIDE RECEPTOR 2"/>
    <property type="match status" value="1"/>
</dbReference>
<dbReference type="GO" id="GO:0005886">
    <property type="term" value="C:plasma membrane"/>
    <property type="evidence" value="ECO:0007669"/>
    <property type="project" value="UniProtKB-SubCell"/>
</dbReference>
<evidence type="ECO:0000256" key="10">
    <source>
        <dbReference type="ARBA" id="ARBA00023136"/>
    </source>
</evidence>
<evidence type="ECO:0000259" key="18">
    <source>
        <dbReference type="PROSITE" id="PS50011"/>
    </source>
</evidence>
<dbReference type="FunFam" id="3.30.70.1230:FF:000004">
    <property type="entry name" value="Guanylate cyclase"/>
    <property type="match status" value="1"/>
</dbReference>
<keyword evidence="9" id="KW-0342">GTP-binding</keyword>
<accession>A0A6J8A0T2</accession>
<feature type="domain" description="Guanylate cyclase" evidence="19">
    <location>
        <begin position="1108"/>
        <end position="1238"/>
    </location>
</feature>
<dbReference type="GO" id="GO:0004016">
    <property type="term" value="F:adenylate cyclase activity"/>
    <property type="evidence" value="ECO:0007669"/>
    <property type="project" value="TreeGrafter"/>
</dbReference>
<dbReference type="Gene3D" id="3.30.200.20">
    <property type="entry name" value="Phosphorylase Kinase, domain 1"/>
    <property type="match status" value="1"/>
</dbReference>
<dbReference type="SUPFAM" id="SSF56112">
    <property type="entry name" value="Protein kinase-like (PK-like)"/>
    <property type="match status" value="2"/>
</dbReference>
<dbReference type="InterPro" id="IPR018297">
    <property type="entry name" value="A/G_cyclase_CS"/>
</dbReference>
<dbReference type="FunFam" id="3.40.50.2300:FF:000371">
    <property type="entry name" value="Guanylate cyclase"/>
    <property type="match status" value="1"/>
</dbReference>
<dbReference type="OrthoDB" id="1890790at2759"/>
<evidence type="ECO:0000256" key="16">
    <source>
        <dbReference type="RuleBase" id="RU003431"/>
    </source>
</evidence>
<dbReference type="GO" id="GO:0035556">
    <property type="term" value="P:intracellular signal transduction"/>
    <property type="evidence" value="ECO:0007669"/>
    <property type="project" value="InterPro"/>
</dbReference>
<reference evidence="20 21" key="1">
    <citation type="submission" date="2020-06" db="EMBL/GenBank/DDBJ databases">
        <authorList>
            <person name="Li R."/>
            <person name="Bekaert M."/>
        </authorList>
    </citation>
    <scope>NUCLEOTIDE SEQUENCE [LARGE SCALE GENOMIC DNA]</scope>
    <source>
        <strain evidence="21">wild</strain>
    </source>
</reference>
<dbReference type="GO" id="GO:0004383">
    <property type="term" value="F:guanylate cyclase activity"/>
    <property type="evidence" value="ECO:0007669"/>
    <property type="project" value="UniProtKB-EC"/>
</dbReference>
<dbReference type="CDD" id="cd14042">
    <property type="entry name" value="PK_GC-A_B"/>
    <property type="match status" value="1"/>
</dbReference>
<evidence type="ECO:0000256" key="8">
    <source>
        <dbReference type="ARBA" id="ARBA00022989"/>
    </source>
</evidence>
<dbReference type="Pfam" id="PF00211">
    <property type="entry name" value="Guanylate_cyc"/>
    <property type="match status" value="1"/>
</dbReference>
<dbReference type="FunFam" id="1.10.510.10:FF:000420">
    <property type="entry name" value="Guanylate cyclase"/>
    <property type="match status" value="1"/>
</dbReference>
<dbReference type="Gene3D" id="3.30.70.1230">
    <property type="entry name" value="Nucleotide cyclase"/>
    <property type="match status" value="1"/>
</dbReference>
<organism evidence="20 21">
    <name type="scientific">Mytilus coruscus</name>
    <name type="common">Sea mussel</name>
    <dbReference type="NCBI Taxonomy" id="42192"/>
    <lineage>
        <taxon>Eukaryota</taxon>
        <taxon>Metazoa</taxon>
        <taxon>Spiralia</taxon>
        <taxon>Lophotrochozoa</taxon>
        <taxon>Mollusca</taxon>
        <taxon>Bivalvia</taxon>
        <taxon>Autobranchia</taxon>
        <taxon>Pteriomorphia</taxon>
        <taxon>Mytilida</taxon>
        <taxon>Mytiloidea</taxon>
        <taxon>Mytilidae</taxon>
        <taxon>Mytilinae</taxon>
        <taxon>Mytilus</taxon>
    </lineage>
</organism>
<evidence type="ECO:0000313" key="20">
    <source>
        <dbReference type="EMBL" id="CAC5359101.1"/>
    </source>
</evidence>
<keyword evidence="11" id="KW-0675">Receptor</keyword>
<evidence type="ECO:0000256" key="11">
    <source>
        <dbReference type="ARBA" id="ARBA00023170"/>
    </source>
</evidence>
<dbReference type="PANTHER" id="PTHR11920">
    <property type="entry name" value="GUANYLYL CYCLASE"/>
    <property type="match status" value="1"/>
</dbReference>
<evidence type="ECO:0000256" key="7">
    <source>
        <dbReference type="ARBA" id="ARBA00022741"/>
    </source>
</evidence>
<dbReference type="EC" id="4.6.1.2" evidence="3 16"/>
<dbReference type="EMBL" id="CACVKT020000425">
    <property type="protein sequence ID" value="CAC5359101.1"/>
    <property type="molecule type" value="Genomic_DNA"/>
</dbReference>
<dbReference type="InterPro" id="IPR000719">
    <property type="entry name" value="Prot_kinase_dom"/>
</dbReference>
<comment type="subcellular location">
    <subcellularLocation>
        <location evidence="2">Cell membrane</location>
        <topology evidence="2">Single-pass type I membrane protein</topology>
    </subcellularLocation>
</comment>
<dbReference type="GO" id="GO:0007168">
    <property type="term" value="P:receptor guanylyl cyclase signaling pathway"/>
    <property type="evidence" value="ECO:0007669"/>
    <property type="project" value="TreeGrafter"/>
</dbReference>
<dbReference type="PROSITE" id="PS50125">
    <property type="entry name" value="GUANYLATE_CYCLASE_2"/>
    <property type="match status" value="1"/>
</dbReference>
<evidence type="ECO:0000256" key="4">
    <source>
        <dbReference type="ARBA" id="ARBA00022475"/>
    </source>
</evidence>
<keyword evidence="21" id="KW-1185">Reference proteome</keyword>
<dbReference type="GO" id="GO:0005525">
    <property type="term" value="F:GTP binding"/>
    <property type="evidence" value="ECO:0007669"/>
    <property type="project" value="UniProtKB-KW"/>
</dbReference>
<dbReference type="GO" id="GO:0005524">
    <property type="term" value="F:ATP binding"/>
    <property type="evidence" value="ECO:0007669"/>
    <property type="project" value="InterPro"/>
</dbReference>
<dbReference type="Gene3D" id="3.40.50.2300">
    <property type="match status" value="3"/>
</dbReference>
<dbReference type="InterPro" id="IPR011009">
    <property type="entry name" value="Kinase-like_dom_sf"/>
</dbReference>
<name>A0A6J8A0T2_MYTCO</name>
<dbReference type="Pfam" id="PF01094">
    <property type="entry name" value="ANF_receptor"/>
    <property type="match status" value="2"/>
</dbReference>
<evidence type="ECO:0000256" key="2">
    <source>
        <dbReference type="ARBA" id="ARBA00004251"/>
    </source>
</evidence>
<sequence>MVTYIFTLLLIVRNFFIIFTLEPVKLGILLPSNSRYPFSIVKVVPAIDLALEQVNRSSLLPNHVLIKNVRDSNCSETIGPLEAIDLYVKKEVNVFIGPVCDYAVAPVARFAPSWSIPVISAGAPVKAFDDKREYKTLTRIQGSYGKNADFVWEVTRTFNWSTIGLLFNDNHKVEMGKTDHFFTMEPIYHMFKDKTGYEPWFKSFDEKFPLTYDIEDMLLKTSKSARIFTLEPVKLGILLPSDNLYPFSVVKVMPAIDLAIEEVNRTHLLPNHVLIKNVRDSKCSATIGPLEAIDLYVKGEVNVFIGPVCDYAVAPVARFAPSWLMPVISAGAPVKAFNDKKGEYKTLTRIHGSYGKNADFVWALTQTFNWTSIGMLFNDNHKVEMGKTDHFFTMEPIFHMFKDKTGYEPFYESFDEMYPLTYDLDELLNKASKSARIVVLCASADSVRDILIKAHELNFDNGEYVFLNIDLFSSKNDSEKPWYRAGDTDERNKKAMKAYEALMTVTLRKPTSKEYKNFSMEVKRRAKEKNVNFTYGEEEVNSFVGAFHDAVILYALALNETLAANKSITDGAEITNRMWNRTFEGITGTVSIDENGDRNADYSLLDMNPHTHKFEVVANYFGKDKDYKEVEGKHIHWAGGRTSAPPDTPKCGFDGSKCPPDKPFPEYGIVIIVLGSLLVIVLVAAFFIYRHIKLEAELAEMNWRVKWEDIMFGTMENDKKLRRQGSTLSLTRKLSIASSVSRDTIAVHLSDVGQRQLFTKTGYYRGAIVAIKSIDKSNITINKPLLLEIKKIKDLQNDHIVRFLGACIDPPNMCIITEYCQKGSLQVCTIDPPNMCIITEYCQKGSLQDVLENEQIKLDWMFRYSLMQDILRGLSYLHSSDIRSHGNLKSTNCVVDGRFVLKITDFGLHAFRSKDEDTDKESYAYYQSLLWTAPELLRMHNRPPEGTSRCDVYSFAIICQEIVYRNGVFYLADLDLSPEEIYKKVKNGLRPYFRPTLDECDCPCDELADVIRQCWKEDPMERPDFPTLKSIIRKLNKDGDKGNILDNLLSRMEQYANNLEALVEERTADYLEQKKKAEDLLYMMLPKSIANSLIRGESVPAENFESVTIYFSDICGFTALSSESTPFQVVDLLNDLYTTFDTILEKFDVYKVETIGDAYMVVSGLPSRNGNLHAREVARMSLTLLNAVLSFKIRHRPTEQLKLRIGIHSGSVCAGVVGLKMPRYCLFGDTVNTASRMESNGLPLRIHVSPFTKEILDKFATFELELRGSVEMKGKGKVTTYWLTGERAARIQTVRVIANNYR</sequence>
<evidence type="ECO:0000256" key="12">
    <source>
        <dbReference type="ARBA" id="ARBA00023180"/>
    </source>
</evidence>
<evidence type="ECO:0000256" key="3">
    <source>
        <dbReference type="ARBA" id="ARBA00012202"/>
    </source>
</evidence>
<dbReference type="InterPro" id="IPR028082">
    <property type="entry name" value="Peripla_BP_I"/>
</dbReference>
<evidence type="ECO:0000256" key="1">
    <source>
        <dbReference type="ARBA" id="ARBA00001436"/>
    </source>
</evidence>
<dbReference type="InterPro" id="IPR001245">
    <property type="entry name" value="Ser-Thr/Tyr_kinase_cat_dom"/>
</dbReference>
<keyword evidence="14 16" id="KW-0141">cGMP biosynthesis</keyword>
<dbReference type="Gene3D" id="6.10.250.780">
    <property type="match status" value="1"/>
</dbReference>
<evidence type="ECO:0000259" key="19">
    <source>
        <dbReference type="PROSITE" id="PS50125"/>
    </source>
</evidence>
<dbReference type="InterPro" id="IPR001054">
    <property type="entry name" value="A/G_cyclase"/>
</dbReference>
<keyword evidence="4" id="KW-1003">Cell membrane</keyword>